<feature type="transmembrane region" description="Helical" evidence="1">
    <location>
        <begin position="9"/>
        <end position="27"/>
    </location>
</feature>
<proteinExistence type="predicted"/>
<keyword evidence="1" id="KW-0472">Membrane</keyword>
<evidence type="ECO:0000313" key="3">
    <source>
        <dbReference type="Proteomes" id="UP000467132"/>
    </source>
</evidence>
<feature type="transmembrane region" description="Helical" evidence="1">
    <location>
        <begin position="260"/>
        <end position="278"/>
    </location>
</feature>
<keyword evidence="1" id="KW-0812">Transmembrane</keyword>
<dbReference type="AlphaFoldDB" id="A0A845QVS5"/>
<name>A0A845QVS5_9CLOT</name>
<keyword evidence="1" id="KW-1133">Transmembrane helix</keyword>
<reference evidence="2 3" key="1">
    <citation type="submission" date="2018-08" db="EMBL/GenBank/DDBJ databases">
        <title>Murine metabolic-syndrome-specific gut microbial biobank.</title>
        <authorList>
            <person name="Liu C."/>
        </authorList>
    </citation>
    <scope>NUCLEOTIDE SEQUENCE [LARGE SCALE GENOMIC DNA]</scope>
    <source>
        <strain evidence="2 3">583</strain>
    </source>
</reference>
<feature type="transmembrane region" description="Helical" evidence="1">
    <location>
        <begin position="33"/>
        <end position="51"/>
    </location>
</feature>
<feature type="transmembrane region" description="Helical" evidence="1">
    <location>
        <begin position="224"/>
        <end position="248"/>
    </location>
</feature>
<keyword evidence="3" id="KW-1185">Reference proteome</keyword>
<protein>
    <submittedName>
        <fullName evidence="2">Uncharacterized protein</fullName>
    </submittedName>
</protein>
<evidence type="ECO:0000313" key="2">
    <source>
        <dbReference type="EMBL" id="NBI05238.1"/>
    </source>
</evidence>
<evidence type="ECO:0000256" key="1">
    <source>
        <dbReference type="SAM" id="Phobius"/>
    </source>
</evidence>
<gene>
    <name evidence="2" type="ORF">D3Z33_00020</name>
</gene>
<dbReference type="EMBL" id="QXXA01000001">
    <property type="protein sequence ID" value="NBI05238.1"/>
    <property type="molecule type" value="Genomic_DNA"/>
</dbReference>
<dbReference type="RefSeq" id="WP_160195758.1">
    <property type="nucleotide sequence ID" value="NZ_QXXA01000001.1"/>
</dbReference>
<comment type="caution">
    <text evidence="2">The sequence shown here is derived from an EMBL/GenBank/DDBJ whole genome shotgun (WGS) entry which is preliminary data.</text>
</comment>
<sequence length="311" mass="36867">MLKNLNEKVISISVILFVSLILSLYILEDIRYGIIPFVIILYFTHVSILLLRKSYNNTETPVEIRYQKKFKIFFLPTINYEGIKISKDIFETSLWVFKIQIVPLSICIIEVLKFLVKRDIITQNQLSESITLILVSSILGLLIKFKDLIWLGQIFFKNRDALYVKVENKKLEFCKDINFKNKHRDIVLYEISYSKYSVIDLEREVIYLESKMKRTTEPKFYDKYFIPIAIIVFGTIIGFVNSIFSIILSSDDGFSSLDRIFKYYFLYILLFSSIFIFITSARHFMKPEFPDLLHMRLQVVKTELLRRNNIE</sequence>
<feature type="transmembrane region" description="Helical" evidence="1">
    <location>
        <begin position="128"/>
        <end position="145"/>
    </location>
</feature>
<feature type="transmembrane region" description="Helical" evidence="1">
    <location>
        <begin position="94"/>
        <end position="116"/>
    </location>
</feature>
<dbReference type="Proteomes" id="UP000467132">
    <property type="component" value="Unassembled WGS sequence"/>
</dbReference>
<organism evidence="2 3">
    <name type="scientific">Senegalia massiliensis</name>
    <dbReference type="NCBI Taxonomy" id="1720316"/>
    <lineage>
        <taxon>Bacteria</taxon>
        <taxon>Bacillati</taxon>
        <taxon>Bacillota</taxon>
        <taxon>Clostridia</taxon>
        <taxon>Eubacteriales</taxon>
        <taxon>Clostridiaceae</taxon>
        <taxon>Senegalia</taxon>
    </lineage>
</organism>
<accession>A0A845QVS5</accession>